<dbReference type="GO" id="GO:0008380">
    <property type="term" value="P:RNA splicing"/>
    <property type="evidence" value="ECO:0007669"/>
    <property type="project" value="InterPro"/>
</dbReference>
<dbReference type="InterPro" id="IPR004023">
    <property type="entry name" value="Mago_nashi"/>
</dbReference>
<keyword evidence="3" id="KW-0507">mRNA processing</keyword>
<dbReference type="PANTHER" id="PTHR12638:SF1">
    <property type="entry name" value="PROTEIN MAGO NASHI HOMOLOG 2"/>
    <property type="match status" value="1"/>
</dbReference>
<dbReference type="GO" id="GO:0071013">
    <property type="term" value="C:catalytic step 2 spliceosome"/>
    <property type="evidence" value="ECO:0007669"/>
    <property type="project" value="TreeGrafter"/>
</dbReference>
<dbReference type="GO" id="GO:0035145">
    <property type="term" value="C:exon-exon junction complex"/>
    <property type="evidence" value="ECO:0007669"/>
    <property type="project" value="InterPro"/>
</dbReference>
<reference evidence="7" key="1">
    <citation type="journal article" date="2019" name="IScience">
        <title>Narwhal Genome Reveals Long-Term Low Genetic Diversity despite Current Large Abundance Size.</title>
        <authorList>
            <person name="Westbury M.V."/>
            <person name="Petersen B."/>
            <person name="Garde E."/>
            <person name="Heide-Jorgensen M.P."/>
            <person name="Lorenzen E.D."/>
        </authorList>
    </citation>
    <scope>NUCLEOTIDE SEQUENCE [LARGE SCALE GENOMIC DNA]</scope>
</reference>
<evidence type="ECO:0000313" key="7">
    <source>
        <dbReference type="Proteomes" id="UP000308365"/>
    </source>
</evidence>
<dbReference type="AlphaFoldDB" id="A0A4U1FHB2"/>
<dbReference type="SUPFAM" id="SSF89817">
    <property type="entry name" value="Mago nashi protein"/>
    <property type="match status" value="1"/>
</dbReference>
<proteinExistence type="inferred from homology"/>
<dbReference type="Pfam" id="PF02792">
    <property type="entry name" value="Mago_nashi"/>
    <property type="match status" value="1"/>
</dbReference>
<name>A0A4U1FHB2_MONMO</name>
<evidence type="ECO:0000256" key="4">
    <source>
        <dbReference type="ARBA" id="ARBA00022816"/>
    </source>
</evidence>
<dbReference type="Gene3D" id="3.30.1560.10">
    <property type="entry name" value="Mago nashi"/>
    <property type="match status" value="1"/>
</dbReference>
<sequence>MGSRYANNNSYKTDMIRKEVYVHKSELEIIIGDEHISFMTSKIDSLIDVNQSKDPAGLRVFYYLLQDLKCLVFGLTELHFKIKPI</sequence>
<evidence type="ECO:0000256" key="2">
    <source>
        <dbReference type="ARBA" id="ARBA00009270"/>
    </source>
</evidence>
<comment type="similarity">
    <text evidence="2">Belongs to the mago nashi family.</text>
</comment>
<dbReference type="GO" id="GO:0051028">
    <property type="term" value="P:mRNA transport"/>
    <property type="evidence" value="ECO:0007669"/>
    <property type="project" value="UniProtKB-KW"/>
</dbReference>
<keyword evidence="4" id="KW-0813">Transport</keyword>
<evidence type="ECO:0000256" key="5">
    <source>
        <dbReference type="ARBA" id="ARBA00023242"/>
    </source>
</evidence>
<organism evidence="6 7">
    <name type="scientific">Monodon monoceros</name>
    <name type="common">Narwhal</name>
    <name type="synonym">Ceratodon monodon</name>
    <dbReference type="NCBI Taxonomy" id="40151"/>
    <lineage>
        <taxon>Eukaryota</taxon>
        <taxon>Metazoa</taxon>
        <taxon>Chordata</taxon>
        <taxon>Craniata</taxon>
        <taxon>Vertebrata</taxon>
        <taxon>Euteleostomi</taxon>
        <taxon>Mammalia</taxon>
        <taxon>Eutheria</taxon>
        <taxon>Laurasiatheria</taxon>
        <taxon>Artiodactyla</taxon>
        <taxon>Whippomorpha</taxon>
        <taxon>Cetacea</taxon>
        <taxon>Odontoceti</taxon>
        <taxon>Monodontidae</taxon>
        <taxon>Monodon</taxon>
    </lineage>
</organism>
<evidence type="ECO:0000256" key="1">
    <source>
        <dbReference type="ARBA" id="ARBA00004123"/>
    </source>
</evidence>
<protein>
    <submittedName>
        <fullName evidence="6">Uncharacterized protein</fullName>
    </submittedName>
</protein>
<dbReference type="EMBL" id="RWIC01000126">
    <property type="protein sequence ID" value="TKC49252.1"/>
    <property type="molecule type" value="Genomic_DNA"/>
</dbReference>
<dbReference type="Proteomes" id="UP000308365">
    <property type="component" value="Unassembled WGS sequence"/>
</dbReference>
<accession>A0A4U1FHB2</accession>
<evidence type="ECO:0000313" key="6">
    <source>
        <dbReference type="EMBL" id="TKC49252.1"/>
    </source>
</evidence>
<evidence type="ECO:0000256" key="3">
    <source>
        <dbReference type="ARBA" id="ARBA00022728"/>
    </source>
</evidence>
<keyword evidence="5" id="KW-0539">Nucleus</keyword>
<comment type="subcellular location">
    <subcellularLocation>
        <location evidence="1">Nucleus</location>
    </subcellularLocation>
</comment>
<gene>
    <name evidence="6" type="ORF">EI555_004764</name>
</gene>
<comment type="caution">
    <text evidence="6">The sequence shown here is derived from an EMBL/GenBank/DDBJ whole genome shotgun (WGS) entry which is preliminary data.</text>
</comment>
<dbReference type="InterPro" id="IPR036605">
    <property type="entry name" value="Mago_nashi_sf"/>
</dbReference>
<keyword evidence="3" id="KW-0747">Spliceosome</keyword>
<dbReference type="PANTHER" id="PTHR12638">
    <property type="entry name" value="PROTEIN MAGO NASHI HOMOLOG"/>
    <property type="match status" value="1"/>
</dbReference>
<keyword evidence="3" id="KW-0508">mRNA splicing</keyword>
<keyword evidence="4" id="KW-0509">mRNA transport</keyword>